<dbReference type="InterPro" id="IPR024078">
    <property type="entry name" value="LmbE-like_dom_sf"/>
</dbReference>
<dbReference type="Pfam" id="PF05401">
    <property type="entry name" value="NodS"/>
    <property type="match status" value="1"/>
</dbReference>
<sequence length="459" mass="50796">MNTTPTFHHTDPGTPEHTWLQDPRWDHTPTLNTTTLFNNHTHLLVASAHPDDETLGAGLLIQEAHRAGLHITILVATNGEASHPHSPTWTANMLSTTRHNELHEAINTLAPGATITHLNLPDSKLANHHNHLTHTLTTTTNKHTILLAPYPKDGHTDHDTLGAAAHTAATTTGALLMHYPLWLWHWGTPNDLPWNNTITLPATPHTLTTKKTALAKHRTQTQPLSPLPGDEPIITPNVTTRAHRLIETFILTTPTHTTDLATPPTPPDPTPFTTMYTHNNDPWNFENSYYETRKRALLTAILRQPTHNATLEIGCADGRLTEELAKHTHTITGIDINPTAINIAQQRGIPAATFITGATPYDLPEGPYDLIINSEIGYYLTPHDWLATLRHCRRILTEGGQLILAHWQHPTTNIPLDGPHIHAQAAPLLDLPHTAHYRDADLTIDIYGGPTSIAKQENR</sequence>
<dbReference type="GO" id="GO:0032259">
    <property type="term" value="P:methylation"/>
    <property type="evidence" value="ECO:0007669"/>
    <property type="project" value="UniProtKB-KW"/>
</dbReference>
<dbReference type="SUPFAM" id="SSF102588">
    <property type="entry name" value="LmbE-like"/>
    <property type="match status" value="1"/>
</dbReference>
<dbReference type="GO" id="GO:0009312">
    <property type="term" value="P:oligosaccharide biosynthetic process"/>
    <property type="evidence" value="ECO:0007669"/>
    <property type="project" value="InterPro"/>
</dbReference>
<gene>
    <name evidence="6" type="ORF">SAMEA4475696_00858</name>
</gene>
<dbReference type="KEGG" id="dco:SAMEA4475696_0858"/>
<dbReference type="OrthoDB" id="116799at2"/>
<dbReference type="STRING" id="1121387.GCA_000429885_01229"/>
<accession>A0A239VE40</accession>
<dbReference type="Gene3D" id="3.40.50.10320">
    <property type="entry name" value="LmbE-like"/>
    <property type="match status" value="1"/>
</dbReference>
<evidence type="ECO:0000256" key="4">
    <source>
        <dbReference type="ARBA" id="ARBA00022833"/>
    </source>
</evidence>
<organism evidence="6 7">
    <name type="scientific">Dermatophilus congolensis</name>
    <dbReference type="NCBI Taxonomy" id="1863"/>
    <lineage>
        <taxon>Bacteria</taxon>
        <taxon>Bacillati</taxon>
        <taxon>Actinomycetota</taxon>
        <taxon>Actinomycetes</taxon>
        <taxon>Micrococcales</taxon>
        <taxon>Dermatophilaceae</taxon>
        <taxon>Dermatophilus</taxon>
    </lineage>
</organism>
<dbReference type="Pfam" id="PF02585">
    <property type="entry name" value="PIG-L"/>
    <property type="match status" value="1"/>
</dbReference>
<keyword evidence="7" id="KW-1185">Reference proteome</keyword>
<dbReference type="InterPro" id="IPR003737">
    <property type="entry name" value="GlcNAc_PI_deacetylase-related"/>
</dbReference>
<dbReference type="GeneID" id="63459108"/>
<dbReference type="Proteomes" id="UP000242637">
    <property type="component" value="Chromosome 1"/>
</dbReference>
<evidence type="ECO:0000256" key="5">
    <source>
        <dbReference type="SAM" id="MobiDB-lite"/>
    </source>
</evidence>
<evidence type="ECO:0000313" key="6">
    <source>
        <dbReference type="EMBL" id="SNV19923.1"/>
    </source>
</evidence>
<evidence type="ECO:0000256" key="2">
    <source>
        <dbReference type="ARBA" id="ARBA00022679"/>
    </source>
</evidence>
<keyword evidence="3" id="KW-0949">S-adenosyl-L-methionine</keyword>
<keyword evidence="1" id="KW-0489">Methyltransferase</keyword>
<dbReference type="GO" id="GO:0016137">
    <property type="term" value="P:glycoside metabolic process"/>
    <property type="evidence" value="ECO:0007669"/>
    <property type="project" value="UniProtKB-ARBA"/>
</dbReference>
<evidence type="ECO:0000256" key="1">
    <source>
        <dbReference type="ARBA" id="ARBA00022603"/>
    </source>
</evidence>
<dbReference type="GO" id="GO:0008757">
    <property type="term" value="F:S-adenosylmethionine-dependent methyltransferase activity"/>
    <property type="evidence" value="ECO:0007669"/>
    <property type="project" value="InterPro"/>
</dbReference>
<proteinExistence type="predicted"/>
<feature type="region of interest" description="Disordered" evidence="5">
    <location>
        <begin position="1"/>
        <end position="23"/>
    </location>
</feature>
<dbReference type="EMBL" id="LT906453">
    <property type="protein sequence ID" value="SNV19923.1"/>
    <property type="molecule type" value="Genomic_DNA"/>
</dbReference>
<keyword evidence="4" id="KW-0862">Zinc</keyword>
<evidence type="ECO:0000256" key="3">
    <source>
        <dbReference type="ARBA" id="ARBA00022691"/>
    </source>
</evidence>
<dbReference type="PANTHER" id="PTHR43464:SF19">
    <property type="entry name" value="UBIQUINONE BIOSYNTHESIS O-METHYLTRANSFERASE, MITOCHONDRIAL"/>
    <property type="match status" value="1"/>
</dbReference>
<dbReference type="PANTHER" id="PTHR43464">
    <property type="entry name" value="METHYLTRANSFERASE"/>
    <property type="match status" value="1"/>
</dbReference>
<dbReference type="InterPro" id="IPR008715">
    <property type="entry name" value="SAM-MeTfrase_NodS-like"/>
</dbReference>
<dbReference type="AlphaFoldDB" id="A0A239VE40"/>
<name>A0A239VE40_9MICO</name>
<dbReference type="CDD" id="cd02440">
    <property type="entry name" value="AdoMet_MTases"/>
    <property type="match status" value="1"/>
</dbReference>
<reference evidence="6 7" key="1">
    <citation type="submission" date="2017-06" db="EMBL/GenBank/DDBJ databases">
        <authorList>
            <consortium name="Pathogen Informatics"/>
        </authorList>
    </citation>
    <scope>NUCLEOTIDE SEQUENCE [LARGE SCALE GENOMIC DNA]</scope>
    <source>
        <strain evidence="6 7">NCTC13039</strain>
    </source>
</reference>
<dbReference type="RefSeq" id="WP_028327173.1">
    <property type="nucleotide sequence ID" value="NZ_LT906453.1"/>
</dbReference>
<protein>
    <submittedName>
        <fullName evidence="6">Uncharacterized proteins, LmbE homologs</fullName>
    </submittedName>
</protein>
<dbReference type="InterPro" id="IPR029063">
    <property type="entry name" value="SAM-dependent_MTases_sf"/>
</dbReference>
<dbReference type="SUPFAM" id="SSF53335">
    <property type="entry name" value="S-adenosyl-L-methionine-dependent methyltransferases"/>
    <property type="match status" value="1"/>
</dbReference>
<evidence type="ECO:0000313" key="7">
    <source>
        <dbReference type="Proteomes" id="UP000242637"/>
    </source>
</evidence>
<dbReference type="Gene3D" id="3.40.50.150">
    <property type="entry name" value="Vaccinia Virus protein VP39"/>
    <property type="match status" value="1"/>
</dbReference>
<keyword evidence="2" id="KW-0808">Transferase</keyword>